<keyword evidence="3" id="KW-1185">Reference proteome</keyword>
<sequence>MPAPDGWTKNFTDPGLCAGIIDRLSFNGAVIQTGTKSYRPAHTKTLTDRTSVGRNWASARAHVR</sequence>
<dbReference type="RefSeq" id="WP_356672497.1">
    <property type="nucleotide sequence ID" value="NZ_JBEXEF010000073.1"/>
</dbReference>
<dbReference type="Proteomes" id="UP001550044">
    <property type="component" value="Unassembled WGS sequence"/>
</dbReference>
<protein>
    <recommendedName>
        <fullName evidence="4">IstB-like ATP-binding protein domain-containing protein</fullName>
    </recommendedName>
</protein>
<gene>
    <name evidence="2" type="ORF">ABZV61_29105</name>
</gene>
<accession>A0ABV2UFY2</accession>
<dbReference type="EMBL" id="JBEXIP010000029">
    <property type="protein sequence ID" value="MET8436764.1"/>
    <property type="molecule type" value="Genomic_DNA"/>
</dbReference>
<comment type="caution">
    <text evidence="2">The sequence shown here is derived from an EMBL/GenBank/DDBJ whole genome shotgun (WGS) entry which is preliminary data.</text>
</comment>
<organism evidence="2 3">
    <name type="scientific">Streptomyces sp. 900116325</name>
    <dbReference type="NCBI Taxonomy" id="3154295"/>
    <lineage>
        <taxon>Bacteria</taxon>
        <taxon>Bacillati</taxon>
        <taxon>Actinomycetota</taxon>
        <taxon>Actinomycetes</taxon>
        <taxon>Kitasatosporales</taxon>
        <taxon>Streptomycetaceae</taxon>
        <taxon>Streptomyces</taxon>
    </lineage>
</organism>
<evidence type="ECO:0008006" key="4">
    <source>
        <dbReference type="Google" id="ProtNLM"/>
    </source>
</evidence>
<proteinExistence type="predicted"/>
<reference evidence="2 3" key="1">
    <citation type="submission" date="2024-06" db="EMBL/GenBank/DDBJ databases">
        <title>The Natural Products Discovery Center: Release of the First 8490 Sequenced Strains for Exploring Actinobacteria Biosynthetic Diversity.</title>
        <authorList>
            <person name="Kalkreuter E."/>
            <person name="Kautsar S.A."/>
            <person name="Yang D."/>
            <person name="Bader C.D."/>
            <person name="Teijaro C.N."/>
            <person name="Fluegel L."/>
            <person name="Davis C.M."/>
            <person name="Simpson J.R."/>
            <person name="Lauterbach L."/>
            <person name="Steele A.D."/>
            <person name="Gui C."/>
            <person name="Meng S."/>
            <person name="Li G."/>
            <person name="Viehrig K."/>
            <person name="Ye F."/>
            <person name="Su P."/>
            <person name="Kiefer A.F."/>
            <person name="Nichols A."/>
            <person name="Cepeda A.J."/>
            <person name="Yan W."/>
            <person name="Fan B."/>
            <person name="Jiang Y."/>
            <person name="Adhikari A."/>
            <person name="Zheng C.-J."/>
            <person name="Schuster L."/>
            <person name="Cowan T.M."/>
            <person name="Smanski M.J."/>
            <person name="Chevrette M.G."/>
            <person name="De Carvalho L.P.S."/>
            <person name="Shen B."/>
        </authorList>
    </citation>
    <scope>NUCLEOTIDE SEQUENCE [LARGE SCALE GENOMIC DNA]</scope>
    <source>
        <strain evidence="2 3">NPDC005137</strain>
    </source>
</reference>
<evidence type="ECO:0000256" key="1">
    <source>
        <dbReference type="SAM" id="MobiDB-lite"/>
    </source>
</evidence>
<evidence type="ECO:0000313" key="3">
    <source>
        <dbReference type="Proteomes" id="UP001550044"/>
    </source>
</evidence>
<name>A0ABV2UFY2_9ACTN</name>
<feature type="region of interest" description="Disordered" evidence="1">
    <location>
        <begin position="41"/>
        <end position="64"/>
    </location>
</feature>
<evidence type="ECO:0000313" key="2">
    <source>
        <dbReference type="EMBL" id="MET8436764.1"/>
    </source>
</evidence>